<evidence type="ECO:0000313" key="1">
    <source>
        <dbReference type="EnsemblPlants" id="MELO3C034117.2.1"/>
    </source>
</evidence>
<dbReference type="EnsemblPlants" id="MELO3C034117.2.1">
    <property type="protein sequence ID" value="MELO3C034117.2.1"/>
    <property type="gene ID" value="MELO3C034117.2"/>
</dbReference>
<sequence length="38" mass="4173">MGLLTLHLLEKRSVPKRSTIGVNRVNQLGILTVKGSSR</sequence>
<reference evidence="1" key="1">
    <citation type="submission" date="2023-03" db="UniProtKB">
        <authorList>
            <consortium name="EnsemblPlants"/>
        </authorList>
    </citation>
    <scope>IDENTIFICATION</scope>
</reference>
<protein>
    <submittedName>
        <fullName evidence="1">Uncharacterized protein</fullName>
    </submittedName>
</protein>
<proteinExistence type="predicted"/>
<organism evidence="1">
    <name type="scientific">Cucumis melo</name>
    <name type="common">Muskmelon</name>
    <dbReference type="NCBI Taxonomy" id="3656"/>
    <lineage>
        <taxon>Eukaryota</taxon>
        <taxon>Viridiplantae</taxon>
        <taxon>Streptophyta</taxon>
        <taxon>Embryophyta</taxon>
        <taxon>Tracheophyta</taxon>
        <taxon>Spermatophyta</taxon>
        <taxon>Magnoliopsida</taxon>
        <taxon>eudicotyledons</taxon>
        <taxon>Gunneridae</taxon>
        <taxon>Pentapetalae</taxon>
        <taxon>rosids</taxon>
        <taxon>fabids</taxon>
        <taxon>Cucurbitales</taxon>
        <taxon>Cucurbitaceae</taxon>
        <taxon>Benincaseae</taxon>
        <taxon>Cucumis</taxon>
    </lineage>
</organism>
<accession>A0A9I9EI58</accession>
<dbReference type="AlphaFoldDB" id="A0A9I9EI58"/>
<dbReference type="Gramene" id="MELO3C034117.2.1">
    <property type="protein sequence ID" value="MELO3C034117.2.1"/>
    <property type="gene ID" value="MELO3C034117.2"/>
</dbReference>
<dbReference type="Gramene" id="MELO3C029506.2.1">
    <property type="protein sequence ID" value="MELO3C029506.2.1"/>
    <property type="gene ID" value="MELO3C029506.2"/>
</dbReference>
<name>A0A9I9EI58_CUCME</name>
<dbReference type="EnsemblPlants" id="MELO3C029506.2.1">
    <property type="protein sequence ID" value="MELO3C029506.2.1"/>
    <property type="gene ID" value="MELO3C029506.2"/>
</dbReference>